<proteinExistence type="predicted"/>
<reference evidence="3" key="1">
    <citation type="journal article" date="2019" name="Int. J. Syst. Evol. Microbiol.">
        <title>The Global Catalogue of Microorganisms (GCM) 10K type strain sequencing project: providing services to taxonomists for standard genome sequencing and annotation.</title>
        <authorList>
            <consortium name="The Broad Institute Genomics Platform"/>
            <consortium name="The Broad Institute Genome Sequencing Center for Infectious Disease"/>
            <person name="Wu L."/>
            <person name="Ma J."/>
        </authorList>
    </citation>
    <scope>NUCLEOTIDE SEQUENCE [LARGE SCALE GENOMIC DNA]</scope>
    <source>
        <strain evidence="3">CGMCC 4.7349</strain>
    </source>
</reference>
<feature type="compositionally biased region" description="Low complexity" evidence="1">
    <location>
        <begin position="37"/>
        <end position="67"/>
    </location>
</feature>
<dbReference type="Proteomes" id="UP000656881">
    <property type="component" value="Unassembled WGS sequence"/>
</dbReference>
<evidence type="ECO:0000313" key="2">
    <source>
        <dbReference type="EMBL" id="GGO43870.1"/>
    </source>
</evidence>
<organism evidence="2 3">
    <name type="scientific">Streptomyces lasiicapitis</name>
    <dbReference type="NCBI Taxonomy" id="1923961"/>
    <lineage>
        <taxon>Bacteria</taxon>
        <taxon>Bacillati</taxon>
        <taxon>Actinomycetota</taxon>
        <taxon>Actinomycetes</taxon>
        <taxon>Kitasatosporales</taxon>
        <taxon>Streptomycetaceae</taxon>
        <taxon>Streptomyces</taxon>
    </lineage>
</organism>
<feature type="compositionally biased region" description="Basic residues" evidence="1">
    <location>
        <begin position="68"/>
        <end position="77"/>
    </location>
</feature>
<evidence type="ECO:0000313" key="3">
    <source>
        <dbReference type="Proteomes" id="UP000656881"/>
    </source>
</evidence>
<sequence length="124" mass="13173">MGNRAIVQPVTQSVSDRTKLVTRHGNMTSWKTRAFQPAASASRARTRAKAPSPSFLCTSAGSATSRPSRSRARRRSTAPRPRAPASITANTGRPSSVTARPAPSENSVTAKTNPAMAMGREVRV</sequence>
<protein>
    <submittedName>
        <fullName evidence="2">Uncharacterized protein</fullName>
    </submittedName>
</protein>
<name>A0ABQ2LVY6_9ACTN</name>
<gene>
    <name evidence="2" type="ORF">GCM10012286_28760</name>
</gene>
<feature type="compositionally biased region" description="Polar residues" evidence="1">
    <location>
        <begin position="90"/>
        <end position="112"/>
    </location>
</feature>
<accession>A0ABQ2LVY6</accession>
<keyword evidence="3" id="KW-1185">Reference proteome</keyword>
<comment type="caution">
    <text evidence="2">The sequence shown here is derived from an EMBL/GenBank/DDBJ whole genome shotgun (WGS) entry which is preliminary data.</text>
</comment>
<feature type="region of interest" description="Disordered" evidence="1">
    <location>
        <begin position="32"/>
        <end position="124"/>
    </location>
</feature>
<evidence type="ECO:0000256" key="1">
    <source>
        <dbReference type="SAM" id="MobiDB-lite"/>
    </source>
</evidence>
<dbReference type="EMBL" id="BMNG01000005">
    <property type="protein sequence ID" value="GGO43870.1"/>
    <property type="molecule type" value="Genomic_DNA"/>
</dbReference>
<feature type="compositionally biased region" description="Low complexity" evidence="1">
    <location>
        <begin position="78"/>
        <end position="89"/>
    </location>
</feature>